<protein>
    <submittedName>
        <fullName evidence="1">Uncharacterized protein</fullName>
    </submittedName>
</protein>
<name>C0QHX3_DESAH</name>
<keyword evidence="2" id="KW-1185">Reference proteome</keyword>
<organism evidence="1 2">
    <name type="scientific">Desulforapulum autotrophicum (strain ATCC 43914 / DSM 3382 / VKM B-1955 / HRM2)</name>
    <name type="common">Desulfobacterium autotrophicum</name>
    <dbReference type="NCBI Taxonomy" id="177437"/>
    <lineage>
        <taxon>Bacteria</taxon>
        <taxon>Pseudomonadati</taxon>
        <taxon>Thermodesulfobacteriota</taxon>
        <taxon>Desulfobacteria</taxon>
        <taxon>Desulfobacterales</taxon>
        <taxon>Desulfobacteraceae</taxon>
        <taxon>Desulforapulum</taxon>
    </lineage>
</organism>
<dbReference type="Proteomes" id="UP000000442">
    <property type="component" value="Chromosome"/>
</dbReference>
<dbReference type="AlphaFoldDB" id="C0QHX3"/>
<dbReference type="HOGENOM" id="CLU_2435959_0_0_7"/>
<dbReference type="KEGG" id="dat:HRM2_05670"/>
<reference evidence="1 2" key="1">
    <citation type="journal article" date="2009" name="Environ. Microbiol.">
        <title>Genome sequence of Desulfobacterium autotrophicum HRM2, a marine sulfate reducer oxidizing organic carbon completely to carbon dioxide.</title>
        <authorList>
            <person name="Strittmatter A.W."/>
            <person name="Liesegang H."/>
            <person name="Rabus R."/>
            <person name="Decker I."/>
            <person name="Amann J."/>
            <person name="Andres S."/>
            <person name="Henne A."/>
            <person name="Fricke W.F."/>
            <person name="Martinez-Arias R."/>
            <person name="Bartels D."/>
            <person name="Goesmann A."/>
            <person name="Krause L."/>
            <person name="Puehler A."/>
            <person name="Klenk H.P."/>
            <person name="Richter M."/>
            <person name="Schuler M."/>
            <person name="Gloeckner F.O."/>
            <person name="Meyerdierks A."/>
            <person name="Gottschalk G."/>
            <person name="Amann R."/>
        </authorList>
    </citation>
    <scope>NUCLEOTIDE SEQUENCE [LARGE SCALE GENOMIC DNA]</scope>
    <source>
        <strain evidence="2">ATCC 43914 / DSM 3382 / HRM2</strain>
    </source>
</reference>
<dbReference type="STRING" id="177437.HRM2_05670"/>
<evidence type="ECO:0000313" key="1">
    <source>
        <dbReference type="EMBL" id="ACN13681.1"/>
    </source>
</evidence>
<sequence>MLSWIRHSRILTEPDPGIVTSFNPCCRGSGIPGMLRLLAWFRHKIVSILVVVDQAFQVSSLRADSSLYTCFNPCCRGSGIPGLVGMPKAV</sequence>
<dbReference type="EMBL" id="CP001087">
    <property type="protein sequence ID" value="ACN13681.1"/>
    <property type="molecule type" value="Genomic_DNA"/>
</dbReference>
<accession>C0QHX3</accession>
<proteinExistence type="predicted"/>
<evidence type="ECO:0000313" key="2">
    <source>
        <dbReference type="Proteomes" id="UP000000442"/>
    </source>
</evidence>
<gene>
    <name evidence="1" type="ordered locus">HRM2_05670</name>
</gene>